<organism evidence="1 2">
    <name type="scientific">Rhodococcus opacus</name>
    <name type="common">Nocardia opaca</name>
    <dbReference type="NCBI Taxonomy" id="37919"/>
    <lineage>
        <taxon>Bacteria</taxon>
        <taxon>Bacillati</taxon>
        <taxon>Actinomycetota</taxon>
        <taxon>Actinomycetes</taxon>
        <taxon>Mycobacteriales</taxon>
        <taxon>Nocardiaceae</taxon>
        <taxon>Rhodococcus</taxon>
    </lineage>
</organism>
<name>A0A076EEX8_RHOOP</name>
<protein>
    <submittedName>
        <fullName evidence="1">Uncharacterized protein</fullName>
    </submittedName>
</protein>
<dbReference type="EMBL" id="CP008947">
    <property type="protein sequence ID" value="AII04820.1"/>
    <property type="molecule type" value="Genomic_DNA"/>
</dbReference>
<reference evidence="1 2" key="1">
    <citation type="submission" date="2014-07" db="EMBL/GenBank/DDBJ databases">
        <title>Genome Sequence of Rhodococcus opacus Strain R7, a Biodegrader of Mono- and Polycyclic Aromatic Hydrocarbons.</title>
        <authorList>
            <person name="Di Gennaro P."/>
            <person name="Zampolli J."/>
            <person name="Presti I."/>
            <person name="Cappelletti M."/>
            <person name="D'Ursi P."/>
            <person name="Orro A."/>
            <person name="Mezzelani A."/>
            <person name="Milanesi L."/>
        </authorList>
    </citation>
    <scope>NUCLEOTIDE SEQUENCE [LARGE SCALE GENOMIC DNA]</scope>
    <source>
        <strain evidence="1 2">R7</strain>
    </source>
</reference>
<accession>A0A076EEX8</accession>
<sequence>MALTALDRRLLGWSAAFVISQANIVRLLGPVAPRLADIQTARSARSYTAILDGMTDAETARYRSHYYPDFVHPVIYAVALRTGARRLAELTPLSPRTQKVLAAAPVISAAGDYAENVVGLYLLSHREHITDATVRTTSAVSVTKWVLALGALGYLSQGFVRVWAGRLFSR</sequence>
<evidence type="ECO:0000313" key="1">
    <source>
        <dbReference type="EMBL" id="AII04820.1"/>
    </source>
</evidence>
<dbReference type="eggNOG" id="ENOG502ZIX5">
    <property type="taxonomic scope" value="Bacteria"/>
</dbReference>
<dbReference type="Proteomes" id="UP000028488">
    <property type="component" value="Chromosome"/>
</dbReference>
<dbReference type="RefSeq" id="WP_037244836.1">
    <property type="nucleotide sequence ID" value="NZ_CP008947.1"/>
</dbReference>
<proteinExistence type="predicted"/>
<gene>
    <name evidence="1" type="ORF">EP51_09490</name>
</gene>
<dbReference type="AlphaFoldDB" id="A0A076EEX8"/>
<evidence type="ECO:0000313" key="2">
    <source>
        <dbReference type="Proteomes" id="UP000028488"/>
    </source>
</evidence>